<evidence type="ECO:0000313" key="2">
    <source>
        <dbReference type="EMBL" id="OGM92976.1"/>
    </source>
</evidence>
<organism evidence="2 3">
    <name type="scientific">Candidatus Wolfebacteria bacterium RIFOXYB1_FULL_54_12</name>
    <dbReference type="NCBI Taxonomy" id="1802559"/>
    <lineage>
        <taxon>Bacteria</taxon>
        <taxon>Candidatus Wolfeibacteriota</taxon>
    </lineage>
</organism>
<accession>A0A1F8DWY1</accession>
<proteinExistence type="predicted"/>
<reference evidence="2 3" key="1">
    <citation type="journal article" date="2016" name="Nat. Commun.">
        <title>Thousands of microbial genomes shed light on interconnected biogeochemical processes in an aquifer system.</title>
        <authorList>
            <person name="Anantharaman K."/>
            <person name="Brown C.T."/>
            <person name="Hug L.A."/>
            <person name="Sharon I."/>
            <person name="Castelle C.J."/>
            <person name="Probst A.J."/>
            <person name="Thomas B.C."/>
            <person name="Singh A."/>
            <person name="Wilkins M.J."/>
            <person name="Karaoz U."/>
            <person name="Brodie E.L."/>
            <person name="Williams K.H."/>
            <person name="Hubbard S.S."/>
            <person name="Banfield J.F."/>
        </authorList>
    </citation>
    <scope>NUCLEOTIDE SEQUENCE [LARGE SCALE GENOMIC DNA]</scope>
</reference>
<name>A0A1F8DWY1_9BACT</name>
<dbReference type="Pfam" id="PF04402">
    <property type="entry name" value="SIMPL"/>
    <property type="match status" value="1"/>
</dbReference>
<keyword evidence="1" id="KW-0812">Transmembrane</keyword>
<evidence type="ECO:0000313" key="3">
    <source>
        <dbReference type="Proteomes" id="UP000176422"/>
    </source>
</evidence>
<dbReference type="PANTHER" id="PTHR34387">
    <property type="entry name" value="SLR1258 PROTEIN"/>
    <property type="match status" value="1"/>
</dbReference>
<dbReference type="AlphaFoldDB" id="A0A1F8DWY1"/>
<dbReference type="InterPro" id="IPR052022">
    <property type="entry name" value="26kDa_periplasmic_antigen"/>
</dbReference>
<keyword evidence="1" id="KW-0472">Membrane</keyword>
<sequence>MTEKMNAFIKNGAWTMGAIAMAIIAYSGMVYARAYSESIQPSSFRSFSVSGEGKVTAIPDVAEFSFGVITQGGKNIAEAQKQNTGKMNTLVDFIKSQGVKDEDIKTQQFSIEPRYQYYDCSSRMILSSAVAPTPCPPPDIVGYTITQSALVKVRDFDKIGAIMGELSQKGANSVSQLSFTIDDKTRIESEAREEAIKQAQDKARSIATTGDFKIGKLLSITENFYQPVPMYRDAVGGYGKAVSMEAAPVAPSIEPGSQEISITVYLNYEIR</sequence>
<feature type="transmembrane region" description="Helical" evidence="1">
    <location>
        <begin position="12"/>
        <end position="32"/>
    </location>
</feature>
<protein>
    <recommendedName>
        <fullName evidence="4">26 kDa periplasmic immunogenic protein</fullName>
    </recommendedName>
</protein>
<dbReference type="STRING" id="1802559.A2372_03975"/>
<comment type="caution">
    <text evidence="2">The sequence shown here is derived from an EMBL/GenBank/DDBJ whole genome shotgun (WGS) entry which is preliminary data.</text>
</comment>
<dbReference type="Proteomes" id="UP000176422">
    <property type="component" value="Unassembled WGS sequence"/>
</dbReference>
<dbReference type="PANTHER" id="PTHR34387:SF1">
    <property type="entry name" value="PERIPLASMIC IMMUNOGENIC PROTEIN"/>
    <property type="match status" value="1"/>
</dbReference>
<evidence type="ECO:0008006" key="4">
    <source>
        <dbReference type="Google" id="ProtNLM"/>
    </source>
</evidence>
<dbReference type="Gene3D" id="3.30.70.2970">
    <property type="entry name" value="Protein of unknown function (DUF541), domain 2"/>
    <property type="match status" value="1"/>
</dbReference>
<dbReference type="Gene3D" id="3.30.110.170">
    <property type="entry name" value="Protein of unknown function (DUF541), domain 1"/>
    <property type="match status" value="1"/>
</dbReference>
<dbReference type="GO" id="GO:0006974">
    <property type="term" value="P:DNA damage response"/>
    <property type="evidence" value="ECO:0007669"/>
    <property type="project" value="TreeGrafter"/>
</dbReference>
<gene>
    <name evidence="2" type="ORF">A2372_03975</name>
</gene>
<keyword evidence="1" id="KW-1133">Transmembrane helix</keyword>
<dbReference type="EMBL" id="MGIT01000002">
    <property type="protein sequence ID" value="OGM92976.1"/>
    <property type="molecule type" value="Genomic_DNA"/>
</dbReference>
<dbReference type="InterPro" id="IPR007497">
    <property type="entry name" value="SIMPL/DUF541"/>
</dbReference>
<evidence type="ECO:0000256" key="1">
    <source>
        <dbReference type="SAM" id="Phobius"/>
    </source>
</evidence>